<dbReference type="EMBL" id="BAABWN010000018">
    <property type="protein sequence ID" value="GAA6170040.1"/>
    <property type="molecule type" value="Genomic_DNA"/>
</dbReference>
<protein>
    <submittedName>
        <fullName evidence="2">GTP-binding protein</fullName>
    </submittedName>
</protein>
<dbReference type="CDD" id="cd03112">
    <property type="entry name" value="CobW-like"/>
    <property type="match status" value="1"/>
</dbReference>
<dbReference type="Proteomes" id="UP001465153">
    <property type="component" value="Unassembled WGS sequence"/>
</dbReference>
<comment type="caution">
    <text evidence="2">The sequence shown here is derived from an EMBL/GenBank/DDBJ whole genome shotgun (WGS) entry which is preliminary data.</text>
</comment>
<dbReference type="InterPro" id="IPR027417">
    <property type="entry name" value="P-loop_NTPase"/>
</dbReference>
<dbReference type="InterPro" id="IPR003495">
    <property type="entry name" value="CobW/HypB/UreG_nucleotide-bd"/>
</dbReference>
<organism evidence="2 3">
    <name type="scientific">Sessilibacter corallicola</name>
    <dbReference type="NCBI Taxonomy" id="2904075"/>
    <lineage>
        <taxon>Bacteria</taxon>
        <taxon>Pseudomonadati</taxon>
        <taxon>Pseudomonadota</taxon>
        <taxon>Gammaproteobacteria</taxon>
        <taxon>Cellvibrionales</taxon>
        <taxon>Cellvibrionaceae</taxon>
        <taxon>Sessilibacter</taxon>
    </lineage>
</organism>
<gene>
    <name evidence="2" type="ORF">NBRC116591_38520</name>
</gene>
<evidence type="ECO:0000313" key="3">
    <source>
        <dbReference type="Proteomes" id="UP001465153"/>
    </source>
</evidence>
<dbReference type="InterPro" id="IPR051316">
    <property type="entry name" value="Zinc-reg_GTPase_activator"/>
</dbReference>
<proteinExistence type="predicted"/>
<keyword evidence="3" id="KW-1185">Reference proteome</keyword>
<evidence type="ECO:0000259" key="1">
    <source>
        <dbReference type="Pfam" id="PF02492"/>
    </source>
</evidence>
<dbReference type="Gene3D" id="3.40.50.300">
    <property type="entry name" value="P-loop containing nucleotide triphosphate hydrolases"/>
    <property type="match status" value="1"/>
</dbReference>
<dbReference type="SUPFAM" id="SSF52540">
    <property type="entry name" value="P-loop containing nucleoside triphosphate hydrolases"/>
    <property type="match status" value="1"/>
</dbReference>
<dbReference type="RefSeq" id="WP_353304396.1">
    <property type="nucleotide sequence ID" value="NZ_BAABWN010000018.1"/>
</dbReference>
<sequence length="339" mass="37527">MNSESSKIQAVPVNIITGFLGVGKTTAITQLLKHKPADERWAVLVNEFGEIGVDGSLLQGNHGEETGIFIREVPGGCMCCSAGLPMHIALNQLLARAKPHRLLIEPTGLGHPFEVLEELSAEHYKSVLDIQKTITLVDARKLQDNRYTDHATFNQQIEIADVVIGNKVDLYGDEEQNVLERYVAERINDAIPVVFVEQGKINPDLLSGPCRVVVEIEQHGHKHSHNSDSVGVNDQEIPECGYLKVRNSGEGFESVGWRFSPEKVFDHNALYDWLSGVDAERLKAVFITNNGVFGYNLTSDALSEVSLDECAESKIEILYRKGSSVEDFNPLELELKPLV</sequence>
<dbReference type="PANTHER" id="PTHR13748:SF46">
    <property type="entry name" value="ZINC CHAPERONE YEIR"/>
    <property type="match status" value="1"/>
</dbReference>
<evidence type="ECO:0000313" key="2">
    <source>
        <dbReference type="EMBL" id="GAA6170040.1"/>
    </source>
</evidence>
<feature type="domain" description="CobW/HypB/UreG nucleotide-binding" evidence="1">
    <location>
        <begin position="12"/>
        <end position="193"/>
    </location>
</feature>
<reference evidence="2 3" key="1">
    <citation type="submission" date="2024-04" db="EMBL/GenBank/DDBJ databases">
        <title>Draft genome sequence of Sessilibacter corallicola NBRC 116591.</title>
        <authorList>
            <person name="Miyakawa T."/>
            <person name="Kusuya Y."/>
            <person name="Miura T."/>
        </authorList>
    </citation>
    <scope>NUCLEOTIDE SEQUENCE [LARGE SCALE GENOMIC DNA]</scope>
    <source>
        <strain evidence="2 3">KU-00831-HH</strain>
    </source>
</reference>
<dbReference type="PANTHER" id="PTHR13748">
    <property type="entry name" value="COBW-RELATED"/>
    <property type="match status" value="1"/>
</dbReference>
<accession>A0ABQ0AEG5</accession>
<name>A0ABQ0AEG5_9GAMM</name>
<dbReference type="Pfam" id="PF02492">
    <property type="entry name" value="cobW"/>
    <property type="match status" value="1"/>
</dbReference>